<dbReference type="RefSeq" id="WP_239811917.1">
    <property type="nucleotide sequence ID" value="NZ_JBGBDC010000002.1"/>
</dbReference>
<protein>
    <submittedName>
        <fullName evidence="2">BON domain-containing protein</fullName>
    </submittedName>
</protein>
<dbReference type="InterPro" id="IPR051686">
    <property type="entry name" value="Lipoprotein_DolP"/>
</dbReference>
<gene>
    <name evidence="2" type="ORF">AB7A72_06065</name>
</gene>
<dbReference type="Pfam" id="PF04972">
    <property type="entry name" value="BON"/>
    <property type="match status" value="1"/>
</dbReference>
<dbReference type="PROSITE" id="PS50914">
    <property type="entry name" value="BON"/>
    <property type="match status" value="1"/>
</dbReference>
<dbReference type="EMBL" id="JBGBDC010000002">
    <property type="protein sequence ID" value="MEY2250559.1"/>
    <property type="molecule type" value="Genomic_DNA"/>
</dbReference>
<reference evidence="2 3" key="1">
    <citation type="journal article" date="2016" name="Int. J. Syst. Evol. Microbiol.">
        <title>Description of Comamonas sediminis sp. nov., isolated from lagoon sediments.</title>
        <authorList>
            <person name="Subhash Y."/>
            <person name="Bang J.J."/>
            <person name="You T.H."/>
            <person name="Lee S.S."/>
        </authorList>
    </citation>
    <scope>NUCLEOTIDE SEQUENCE [LARGE SCALE GENOMIC DNA]</scope>
    <source>
        <strain evidence="2 3">JCM 31169</strain>
    </source>
</reference>
<evidence type="ECO:0000313" key="2">
    <source>
        <dbReference type="EMBL" id="MEY2250559.1"/>
    </source>
</evidence>
<evidence type="ECO:0000313" key="3">
    <source>
        <dbReference type="Proteomes" id="UP001562178"/>
    </source>
</evidence>
<dbReference type="PANTHER" id="PTHR34606:SF15">
    <property type="entry name" value="BON DOMAIN-CONTAINING PROTEIN"/>
    <property type="match status" value="1"/>
</dbReference>
<name>A0ABV4AZB4_9BURK</name>
<keyword evidence="3" id="KW-1185">Reference proteome</keyword>
<organism evidence="2 3">
    <name type="scientific">Comamonas sediminis</name>
    <dbReference type="NCBI Taxonomy" id="1783360"/>
    <lineage>
        <taxon>Bacteria</taxon>
        <taxon>Pseudomonadati</taxon>
        <taxon>Pseudomonadota</taxon>
        <taxon>Betaproteobacteria</taxon>
        <taxon>Burkholderiales</taxon>
        <taxon>Comamonadaceae</taxon>
        <taxon>Comamonas</taxon>
    </lineage>
</organism>
<dbReference type="InterPro" id="IPR007055">
    <property type="entry name" value="BON_dom"/>
</dbReference>
<proteinExistence type="predicted"/>
<dbReference type="PANTHER" id="PTHR34606">
    <property type="entry name" value="BON DOMAIN-CONTAINING PROTEIN"/>
    <property type="match status" value="1"/>
</dbReference>
<dbReference type="Gene3D" id="3.30.1340.30">
    <property type="match status" value="1"/>
</dbReference>
<comment type="caution">
    <text evidence="2">The sequence shown here is derived from an EMBL/GenBank/DDBJ whole genome shotgun (WGS) entry which is preliminary data.</text>
</comment>
<accession>A0ABV4AZB4</accession>
<feature type="domain" description="BON" evidence="1">
    <location>
        <begin position="73"/>
        <end position="141"/>
    </location>
</feature>
<evidence type="ECO:0000259" key="1">
    <source>
        <dbReference type="PROSITE" id="PS50914"/>
    </source>
</evidence>
<dbReference type="Proteomes" id="UP001562178">
    <property type="component" value="Unassembled WGS sequence"/>
</dbReference>
<sequence length="145" mass="14982">MPMIRRFTPLQAIAIAALVLAVLGAGLVALWQSGALQQGRGWSQGLAHTLDASGQRASQAVERAAQSNRQRADDDAITSQVVDALAASQSPDLVALQVETSHAMVTLRGTVSSQPLLDRAVAIAGSVLGVHGVFSLIQVHADALG</sequence>